<gene>
    <name evidence="1" type="ORF">BO94DRAFT_535735</name>
</gene>
<reference evidence="1 2" key="1">
    <citation type="submission" date="2016-12" db="EMBL/GenBank/DDBJ databases">
        <title>The genomes of Aspergillus section Nigri reveals drivers in fungal speciation.</title>
        <authorList>
            <consortium name="DOE Joint Genome Institute"/>
            <person name="Vesth T.C."/>
            <person name="Nybo J."/>
            <person name="Theobald S."/>
            <person name="Brandl J."/>
            <person name="Frisvad J.C."/>
            <person name="Nielsen K.F."/>
            <person name="Lyhne E.K."/>
            <person name="Kogle M.E."/>
            <person name="Kuo A."/>
            <person name="Riley R."/>
            <person name="Clum A."/>
            <person name="Nolan M."/>
            <person name="Lipzen A."/>
            <person name="Salamov A."/>
            <person name="Henrissat B."/>
            <person name="Wiebenga A."/>
            <person name="De Vries R.P."/>
            <person name="Grigoriev I.V."/>
            <person name="Mortensen U.H."/>
            <person name="Andersen M.R."/>
            <person name="Baker S.E."/>
        </authorList>
    </citation>
    <scope>NUCLEOTIDE SEQUENCE [LARGE SCALE GENOMIC DNA]</scope>
    <source>
        <strain evidence="1 2">CBS 115572</strain>
    </source>
</reference>
<comment type="caution">
    <text evidence="1">The sequence shown here is derived from an EMBL/GenBank/DDBJ whole genome shotgun (WGS) entry which is preliminary data.</text>
</comment>
<proteinExistence type="predicted"/>
<accession>A0A317WLJ6</accession>
<protein>
    <submittedName>
        <fullName evidence="1">Uncharacterized protein</fullName>
    </submittedName>
</protein>
<dbReference type="OrthoDB" id="4177740at2759"/>
<dbReference type="AlphaFoldDB" id="A0A317WLJ6"/>
<organism evidence="1 2">
    <name type="scientific">Aspergillus sclerotioniger CBS 115572</name>
    <dbReference type="NCBI Taxonomy" id="1450535"/>
    <lineage>
        <taxon>Eukaryota</taxon>
        <taxon>Fungi</taxon>
        <taxon>Dikarya</taxon>
        <taxon>Ascomycota</taxon>
        <taxon>Pezizomycotina</taxon>
        <taxon>Eurotiomycetes</taxon>
        <taxon>Eurotiomycetidae</taxon>
        <taxon>Eurotiales</taxon>
        <taxon>Aspergillaceae</taxon>
        <taxon>Aspergillus</taxon>
        <taxon>Aspergillus subgen. Circumdati</taxon>
    </lineage>
</organism>
<dbReference type="GeneID" id="37113994"/>
<dbReference type="Proteomes" id="UP000246702">
    <property type="component" value="Unassembled WGS sequence"/>
</dbReference>
<name>A0A317WLJ6_9EURO</name>
<evidence type="ECO:0000313" key="1">
    <source>
        <dbReference type="EMBL" id="PWY86571.1"/>
    </source>
</evidence>
<sequence>MSGISEALETRSRYRATLRTIRKAIRELETDQIDVCQAQDAGIRQLPMSLEQASDCFPLFFTPYDAEFARTSEDPFPSHEPDNPNHWNIQGLNYYMQYSLSHFILDHPIGICPKSYVPLVPDFY</sequence>
<keyword evidence="2" id="KW-1185">Reference proteome</keyword>
<dbReference type="RefSeq" id="XP_025467162.1">
    <property type="nucleotide sequence ID" value="XM_025611851.1"/>
</dbReference>
<evidence type="ECO:0000313" key="2">
    <source>
        <dbReference type="Proteomes" id="UP000246702"/>
    </source>
</evidence>
<dbReference type="EMBL" id="MSFK01000015">
    <property type="protein sequence ID" value="PWY86571.1"/>
    <property type="molecule type" value="Genomic_DNA"/>
</dbReference>